<keyword evidence="5" id="KW-1185">Reference proteome</keyword>
<feature type="region of interest" description="Disordered" evidence="3">
    <location>
        <begin position="36"/>
        <end position="83"/>
    </location>
</feature>
<keyword evidence="1" id="KW-0022">Alpha-amylase inhibitor</keyword>
<comment type="caution">
    <text evidence="4">The sequence shown here is derived from an EMBL/GenBank/DDBJ whole genome shotgun (WGS) entry which is preliminary data.</text>
</comment>
<dbReference type="InterPro" id="IPR000833">
    <property type="entry name" value="A-amylase_inhib"/>
</dbReference>
<evidence type="ECO:0000256" key="1">
    <source>
        <dbReference type="ARBA" id="ARBA00022579"/>
    </source>
</evidence>
<evidence type="ECO:0008006" key="6">
    <source>
        <dbReference type="Google" id="ProtNLM"/>
    </source>
</evidence>
<dbReference type="Gene3D" id="2.60.40.20">
    <property type="entry name" value="Alpha-amylase inhibitor"/>
    <property type="match status" value="1"/>
</dbReference>
<gene>
    <name evidence="4" type="ORF">FE633_19205</name>
</gene>
<evidence type="ECO:0000313" key="4">
    <source>
        <dbReference type="EMBL" id="TLS44690.1"/>
    </source>
</evidence>
<dbReference type="InterPro" id="IPR036379">
    <property type="entry name" value="A-amylase_inhib_sf"/>
</dbReference>
<protein>
    <recommendedName>
        <fullName evidence="6">Alpha-amylase</fullName>
    </recommendedName>
</protein>
<dbReference type="Proteomes" id="UP000305906">
    <property type="component" value="Unassembled WGS sequence"/>
</dbReference>
<dbReference type="AlphaFoldDB" id="A0A5R9FS52"/>
<name>A0A5R9FS52_9ACTN</name>
<sequence length="193" mass="20919">MRAGAGARLLNTSRRVALRGSLFADHPPRIVPRLHHRCPHPRRSGTGTSQMAPNGGSLWRSVPEPRHSRCSTPGGVIHVTPPASHTEHAREEIRMKFHKSAALGILAAAVLGSGLAAAPTATAADAMGTAPACVKRDVIKHRKYVKVTNNCREAMHLKVVIDWGSDSPCLTYQPGEQWEWNWGRGSYGKVVTC</sequence>
<dbReference type="GO" id="GO:0015066">
    <property type="term" value="F:alpha-amylase inhibitor activity"/>
    <property type="evidence" value="ECO:0007669"/>
    <property type="project" value="UniProtKB-KW"/>
</dbReference>
<dbReference type="SUPFAM" id="SSF49498">
    <property type="entry name" value="alpha-Amylase inhibitor tendamistat"/>
    <property type="match status" value="1"/>
</dbReference>
<dbReference type="Pfam" id="PF01356">
    <property type="entry name" value="A_amylase_inhib"/>
    <property type="match status" value="1"/>
</dbReference>
<organism evidence="4 5">
    <name type="scientific">Streptomyces montanus</name>
    <dbReference type="NCBI Taxonomy" id="2580423"/>
    <lineage>
        <taxon>Bacteria</taxon>
        <taxon>Bacillati</taxon>
        <taxon>Actinomycetota</taxon>
        <taxon>Actinomycetes</taxon>
        <taxon>Kitasatosporales</taxon>
        <taxon>Streptomycetaceae</taxon>
        <taxon>Streptomyces</taxon>
    </lineage>
</organism>
<evidence type="ECO:0000313" key="5">
    <source>
        <dbReference type="Proteomes" id="UP000305906"/>
    </source>
</evidence>
<keyword evidence="2" id="KW-1015">Disulfide bond</keyword>
<evidence type="ECO:0000256" key="2">
    <source>
        <dbReference type="ARBA" id="ARBA00023157"/>
    </source>
</evidence>
<dbReference type="EMBL" id="VBZC01000019">
    <property type="protein sequence ID" value="TLS44690.1"/>
    <property type="molecule type" value="Genomic_DNA"/>
</dbReference>
<accession>A0A5R9FS52</accession>
<proteinExistence type="predicted"/>
<evidence type="ECO:0000256" key="3">
    <source>
        <dbReference type="SAM" id="MobiDB-lite"/>
    </source>
</evidence>
<reference evidence="4 5" key="1">
    <citation type="submission" date="2019-05" db="EMBL/GenBank/DDBJ databases">
        <title>Streptomyces sp. NEAU-C151, a novel actinomycete isolated from soil.</title>
        <authorList>
            <person name="Han L."/>
            <person name="Jiang H."/>
        </authorList>
    </citation>
    <scope>NUCLEOTIDE SEQUENCE [LARGE SCALE GENOMIC DNA]</scope>
    <source>
        <strain evidence="4 5">NEAU-C151</strain>
    </source>
</reference>